<comment type="caution">
    <text evidence="1">The sequence shown here is derived from an EMBL/GenBank/DDBJ whole genome shotgun (WGS) entry which is preliminary data.</text>
</comment>
<dbReference type="AlphaFoldDB" id="A0A7W1T6S4"/>
<name>A0A7W1T6S4_9LIST</name>
<dbReference type="Proteomes" id="UP000548787">
    <property type="component" value="Unassembled WGS sequence"/>
</dbReference>
<evidence type="ECO:0000313" key="1">
    <source>
        <dbReference type="EMBL" id="MBA3926542.1"/>
    </source>
</evidence>
<reference evidence="1 2" key="2">
    <citation type="submission" date="2020-08" db="EMBL/GenBank/DDBJ databases">
        <title>Listeria ohnekaius sp. nov. and Listeria portnoyii sp. nov. isolated from non-agricultural and natural environments.</title>
        <authorList>
            <person name="Weller D."/>
            <person name="Belias A.M."/>
            <person name="Liao J."/>
            <person name="Guo S."/>
            <person name="Orsi R.H."/>
            <person name="Wiedmann M."/>
        </authorList>
    </citation>
    <scope>NUCLEOTIDE SEQUENCE [LARGE SCALE GENOMIC DNA]</scope>
    <source>
        <strain evidence="1 2">FSL W9-0585</strain>
    </source>
</reference>
<keyword evidence="2" id="KW-1185">Reference proteome</keyword>
<accession>A0A7W1T6S4</accession>
<evidence type="ECO:0000313" key="2">
    <source>
        <dbReference type="Proteomes" id="UP000548787"/>
    </source>
</evidence>
<dbReference type="EMBL" id="JABJVM010000008">
    <property type="protein sequence ID" value="MBA3926542.1"/>
    <property type="molecule type" value="Genomic_DNA"/>
</dbReference>
<sequence>MEKMDFQSLLDTFGVPLKVYPKQEAGGEYDNKGVWVKKEADEVTALEVSEPFIPSSLQTKLPVQGNYRGGGRIEEFEMVWFSSQVVPLKSIVVHNGVSYSVEDSIPYTDYSNVTQYGCKAVSAFVRE</sequence>
<organism evidence="1 2">
    <name type="scientific">Listeria rustica</name>
    <dbReference type="NCBI Taxonomy" id="2713503"/>
    <lineage>
        <taxon>Bacteria</taxon>
        <taxon>Bacillati</taxon>
        <taxon>Bacillota</taxon>
        <taxon>Bacilli</taxon>
        <taxon>Bacillales</taxon>
        <taxon>Listeriaceae</taxon>
        <taxon>Listeria</taxon>
    </lineage>
</organism>
<reference evidence="1 2" key="1">
    <citation type="submission" date="2020-05" db="EMBL/GenBank/DDBJ databases">
        <authorList>
            <person name="Carlin C.R."/>
        </authorList>
    </citation>
    <scope>NUCLEOTIDE SEQUENCE [LARGE SCALE GENOMIC DNA]</scope>
    <source>
        <strain evidence="1 2">FSL W9-0585</strain>
    </source>
</reference>
<protein>
    <submittedName>
        <fullName evidence="1">Uncharacterized protein</fullName>
    </submittedName>
</protein>
<gene>
    <name evidence="1" type="ORF">HPK16_09315</name>
</gene>
<dbReference type="RefSeq" id="WP_181676698.1">
    <property type="nucleotide sequence ID" value="NZ_JABJVM010000008.1"/>
</dbReference>
<proteinExistence type="predicted"/>